<protein>
    <submittedName>
        <fullName evidence="1">Uncharacterized protein</fullName>
    </submittedName>
</protein>
<sequence>MENTANHSEINSILDYEELLEKDFLKKYFEEILNKLKHMNINPLPYEVINFFVKNRENIVNLDENILQYFSEINAIAQSVIKKENMCNSAVKIGSLNLLKAAIENGYSVIKYGIDDTFYCAIKHGDLPCIEYLMESKNIKIQNSNEYFDIDYYYDDFENYEEIYNTVASKGYIDVLIYLHNIKFGIKFARQILDENELTNGALWCGDTVCVAAANGHKHILEYLSENYSYRDSYPTYHAAAHGQKECLLYLNENGYYWDSTTCSHAARGGHLNILTLLFENGCPWTKHTCEEAARNGHEDCLMYAHQNGCPIDHSTVLIVVMNGRIECFKYIVEHISDEWKTESITKYAAQYGHLNCLKYAIECGCPMNKEECLKVAKGDCQTYILEN</sequence>
<dbReference type="Pfam" id="PF12796">
    <property type="entry name" value="Ank_2"/>
    <property type="match status" value="1"/>
</dbReference>
<name>A0A6C0DBC4_9ZZZZ</name>
<accession>A0A6C0DBC4</accession>
<dbReference type="AlphaFoldDB" id="A0A6C0DBC4"/>
<dbReference type="SUPFAM" id="SSF48403">
    <property type="entry name" value="Ankyrin repeat"/>
    <property type="match status" value="1"/>
</dbReference>
<dbReference type="InterPro" id="IPR036770">
    <property type="entry name" value="Ankyrin_rpt-contain_sf"/>
</dbReference>
<dbReference type="PANTHER" id="PTHR46586">
    <property type="entry name" value="ANKYRIN REPEAT-CONTAINING PROTEIN"/>
    <property type="match status" value="1"/>
</dbReference>
<dbReference type="InterPro" id="IPR002110">
    <property type="entry name" value="Ankyrin_rpt"/>
</dbReference>
<proteinExistence type="predicted"/>
<organism evidence="1">
    <name type="scientific">viral metagenome</name>
    <dbReference type="NCBI Taxonomy" id="1070528"/>
    <lineage>
        <taxon>unclassified sequences</taxon>
        <taxon>metagenomes</taxon>
        <taxon>organismal metagenomes</taxon>
    </lineage>
</organism>
<evidence type="ECO:0000313" key="1">
    <source>
        <dbReference type="EMBL" id="QHT13464.1"/>
    </source>
</evidence>
<reference evidence="1" key="1">
    <citation type="journal article" date="2020" name="Nature">
        <title>Giant virus diversity and host interactions through global metagenomics.</title>
        <authorList>
            <person name="Schulz F."/>
            <person name="Roux S."/>
            <person name="Paez-Espino D."/>
            <person name="Jungbluth S."/>
            <person name="Walsh D.A."/>
            <person name="Denef V.J."/>
            <person name="McMahon K.D."/>
            <person name="Konstantinidis K.T."/>
            <person name="Eloe-Fadrosh E.A."/>
            <person name="Kyrpides N.C."/>
            <person name="Woyke T."/>
        </authorList>
    </citation>
    <scope>NUCLEOTIDE SEQUENCE</scope>
    <source>
        <strain evidence="1">GVMAG-M-3300023174-131</strain>
    </source>
</reference>
<dbReference type="InterPro" id="IPR052050">
    <property type="entry name" value="SecEffector_AnkRepeat"/>
</dbReference>
<dbReference type="EMBL" id="MN739569">
    <property type="protein sequence ID" value="QHT13464.1"/>
    <property type="molecule type" value="Genomic_DNA"/>
</dbReference>
<dbReference type="PANTHER" id="PTHR46586:SF3">
    <property type="entry name" value="ANKYRIN REPEAT-CONTAINING PROTEIN"/>
    <property type="match status" value="1"/>
</dbReference>
<dbReference type="Gene3D" id="1.25.40.20">
    <property type="entry name" value="Ankyrin repeat-containing domain"/>
    <property type="match status" value="1"/>
</dbReference>